<dbReference type="AlphaFoldDB" id="A0A0F8Y9W8"/>
<sequence length="210" mass="23189">MSDKTRILLSGDDEEATEESDPTVVLEEGIREITATSLGDQHASKRSIIAEIAKTSEDWGDGFFVEPAPVLVQRDASGAIIRTTSLHEIPGVRPVSQETEIKEVEPVPTPVPLGIADREKLVGILAHRLFRYYEDRGPGDPRFNPLRDGIPELPAGSPEHLQPLPDTPLYPATDAQIYDYLRRFIVERISVVNTNRFGGNTLQDLALRVG</sequence>
<proteinExistence type="predicted"/>
<organism evidence="2">
    <name type="scientific">marine sediment metagenome</name>
    <dbReference type="NCBI Taxonomy" id="412755"/>
    <lineage>
        <taxon>unclassified sequences</taxon>
        <taxon>metagenomes</taxon>
        <taxon>ecological metagenomes</taxon>
    </lineage>
</organism>
<comment type="caution">
    <text evidence="2">The sequence shown here is derived from an EMBL/GenBank/DDBJ whole genome shotgun (WGS) entry which is preliminary data.</text>
</comment>
<evidence type="ECO:0000256" key="1">
    <source>
        <dbReference type="SAM" id="MobiDB-lite"/>
    </source>
</evidence>
<accession>A0A0F8Y9W8</accession>
<feature type="region of interest" description="Disordered" evidence="1">
    <location>
        <begin position="1"/>
        <end position="23"/>
    </location>
</feature>
<protein>
    <submittedName>
        <fullName evidence="2">Uncharacterized protein</fullName>
    </submittedName>
</protein>
<gene>
    <name evidence="2" type="ORF">LCGC14_3120660</name>
</gene>
<feature type="compositionally biased region" description="Acidic residues" evidence="1">
    <location>
        <begin position="11"/>
        <end position="21"/>
    </location>
</feature>
<evidence type="ECO:0000313" key="2">
    <source>
        <dbReference type="EMBL" id="KKK50874.1"/>
    </source>
</evidence>
<name>A0A0F8Y9W8_9ZZZZ</name>
<reference evidence="2" key="1">
    <citation type="journal article" date="2015" name="Nature">
        <title>Complex archaea that bridge the gap between prokaryotes and eukaryotes.</title>
        <authorList>
            <person name="Spang A."/>
            <person name="Saw J.H."/>
            <person name="Jorgensen S.L."/>
            <person name="Zaremba-Niedzwiedzka K."/>
            <person name="Martijn J."/>
            <person name="Lind A.E."/>
            <person name="van Eijk R."/>
            <person name="Schleper C."/>
            <person name="Guy L."/>
            <person name="Ettema T.J."/>
        </authorList>
    </citation>
    <scope>NUCLEOTIDE SEQUENCE</scope>
</reference>
<dbReference type="EMBL" id="LAZR01067798">
    <property type="protein sequence ID" value="KKK50874.1"/>
    <property type="molecule type" value="Genomic_DNA"/>
</dbReference>